<sequence length="38" mass="4184">MKKNIFFGLILLAIVSCTKDDEDIIKTESGNIWLSGGL</sequence>
<organism evidence="1 2">
    <name type="scientific">Algoriphagus antarcticus</name>
    <dbReference type="NCBI Taxonomy" id="238540"/>
    <lineage>
        <taxon>Bacteria</taxon>
        <taxon>Pseudomonadati</taxon>
        <taxon>Bacteroidota</taxon>
        <taxon>Cytophagia</taxon>
        <taxon>Cytophagales</taxon>
        <taxon>Cyclobacteriaceae</taxon>
        <taxon>Algoriphagus</taxon>
    </lineage>
</organism>
<evidence type="ECO:0000313" key="1">
    <source>
        <dbReference type="EMBL" id="REG88728.1"/>
    </source>
</evidence>
<comment type="caution">
    <text evidence="1">The sequence shown here is derived from an EMBL/GenBank/DDBJ whole genome shotgun (WGS) entry which is preliminary data.</text>
</comment>
<protein>
    <submittedName>
        <fullName evidence="1">Uncharacterized protein</fullName>
    </submittedName>
</protein>
<gene>
    <name evidence="1" type="ORF">C8N25_108163</name>
</gene>
<dbReference type="PROSITE" id="PS51257">
    <property type="entry name" value="PROKAR_LIPOPROTEIN"/>
    <property type="match status" value="1"/>
</dbReference>
<keyword evidence="2" id="KW-1185">Reference proteome</keyword>
<proteinExistence type="predicted"/>
<evidence type="ECO:0000313" key="2">
    <source>
        <dbReference type="Proteomes" id="UP000256405"/>
    </source>
</evidence>
<accession>A0A3E0DVV9</accession>
<dbReference type="AlphaFoldDB" id="A0A3E0DVV9"/>
<reference evidence="1 2" key="1">
    <citation type="submission" date="2018-08" db="EMBL/GenBank/DDBJ databases">
        <title>Genomic Encyclopedia of Archaeal and Bacterial Type Strains, Phase II (KMG-II): from individual species to whole genera.</title>
        <authorList>
            <person name="Goeker M."/>
        </authorList>
    </citation>
    <scope>NUCLEOTIDE SEQUENCE [LARGE SCALE GENOMIC DNA]</scope>
    <source>
        <strain evidence="1 2">DSM 15986</strain>
    </source>
</reference>
<dbReference type="Proteomes" id="UP000256405">
    <property type="component" value="Unassembled WGS sequence"/>
</dbReference>
<dbReference type="EMBL" id="QUNF01000008">
    <property type="protein sequence ID" value="REG88728.1"/>
    <property type="molecule type" value="Genomic_DNA"/>
</dbReference>
<name>A0A3E0DVV9_9BACT</name>